<evidence type="ECO:0000313" key="1">
    <source>
        <dbReference type="EMBL" id="CAG8772592.1"/>
    </source>
</evidence>
<name>A0ABN7VHL5_GIGMA</name>
<evidence type="ECO:0000313" key="2">
    <source>
        <dbReference type="Proteomes" id="UP000789901"/>
    </source>
</evidence>
<feature type="non-terminal residue" evidence="1">
    <location>
        <position position="1"/>
    </location>
</feature>
<dbReference type="EMBL" id="CAJVQB010015114">
    <property type="protein sequence ID" value="CAG8772592.1"/>
    <property type="molecule type" value="Genomic_DNA"/>
</dbReference>
<proteinExistence type="predicted"/>
<sequence length="77" mass="8709">FNNRNKFVEDKPYSGHFHKATTSKTIAKVEKLVIENPYTTTRELFDLTSISQAQITNILTNELGMYKVCKVGATCPL</sequence>
<gene>
    <name evidence="1" type="ORF">GMARGA_LOCUS18700</name>
</gene>
<accession>A0ABN7VHL5</accession>
<reference evidence="1 2" key="1">
    <citation type="submission" date="2021-06" db="EMBL/GenBank/DDBJ databases">
        <authorList>
            <person name="Kallberg Y."/>
            <person name="Tangrot J."/>
            <person name="Rosling A."/>
        </authorList>
    </citation>
    <scope>NUCLEOTIDE SEQUENCE [LARGE SCALE GENOMIC DNA]</scope>
    <source>
        <strain evidence="1 2">120-4 pot B 10/14</strain>
    </source>
</reference>
<protein>
    <submittedName>
        <fullName evidence="1">38085_t:CDS:1</fullName>
    </submittedName>
</protein>
<comment type="caution">
    <text evidence="1">The sequence shown here is derived from an EMBL/GenBank/DDBJ whole genome shotgun (WGS) entry which is preliminary data.</text>
</comment>
<keyword evidence="2" id="KW-1185">Reference proteome</keyword>
<organism evidence="1 2">
    <name type="scientific">Gigaspora margarita</name>
    <dbReference type="NCBI Taxonomy" id="4874"/>
    <lineage>
        <taxon>Eukaryota</taxon>
        <taxon>Fungi</taxon>
        <taxon>Fungi incertae sedis</taxon>
        <taxon>Mucoromycota</taxon>
        <taxon>Glomeromycotina</taxon>
        <taxon>Glomeromycetes</taxon>
        <taxon>Diversisporales</taxon>
        <taxon>Gigasporaceae</taxon>
        <taxon>Gigaspora</taxon>
    </lineage>
</organism>
<dbReference type="Proteomes" id="UP000789901">
    <property type="component" value="Unassembled WGS sequence"/>
</dbReference>